<name>A0A8H7PT58_9FUNG</name>
<reference evidence="2" key="1">
    <citation type="submission" date="2020-12" db="EMBL/GenBank/DDBJ databases">
        <title>Metabolic potential, ecology and presence of endohyphal bacteria is reflected in genomic diversity of Mucoromycotina.</title>
        <authorList>
            <person name="Muszewska A."/>
            <person name="Okrasinska A."/>
            <person name="Steczkiewicz K."/>
            <person name="Drgas O."/>
            <person name="Orlowska M."/>
            <person name="Perlinska-Lenart U."/>
            <person name="Aleksandrzak-Piekarczyk T."/>
            <person name="Szatraj K."/>
            <person name="Zielenkiewicz U."/>
            <person name="Pilsyk S."/>
            <person name="Malc E."/>
            <person name="Mieczkowski P."/>
            <person name="Kruszewska J.S."/>
            <person name="Biernat P."/>
            <person name="Pawlowska J."/>
        </authorList>
    </citation>
    <scope>NUCLEOTIDE SEQUENCE</scope>
    <source>
        <strain evidence="2">WA0000051536</strain>
    </source>
</reference>
<dbReference type="EMBL" id="JAEPRA010000010">
    <property type="protein sequence ID" value="KAG2179718.1"/>
    <property type="molecule type" value="Genomic_DNA"/>
</dbReference>
<dbReference type="OrthoDB" id="2387161at2759"/>
<sequence length="258" mass="29572">MNCSANLPSTNGGILVSVPVSFLLMLYISYGLYQAALVWIQRMCNQRRNHLQYYTFQTSYPAYVLGEFKRLIHELDRNDTWYMNLGRSITWIIHNGYLAISVFFTIIVTSTATSASVRKVVLTNNNSKTTMVEIMWHLDSGECITYAPSLLHQTSSGIFLNVYMLLGFTVFASIMILYTFICNYVYQYPIWIPLPLHDMLFDSPTSKTEEGQSLLSPPGTLRVEERDGEPYVMVGDKLLITLSKDLDWEKVNLILDNR</sequence>
<keyword evidence="1" id="KW-0472">Membrane</keyword>
<evidence type="ECO:0000313" key="2">
    <source>
        <dbReference type="EMBL" id="KAG2179718.1"/>
    </source>
</evidence>
<keyword evidence="1" id="KW-0812">Transmembrane</keyword>
<accession>A0A8H7PT58</accession>
<keyword evidence="1" id="KW-1133">Transmembrane helix</keyword>
<proteinExistence type="predicted"/>
<feature type="transmembrane region" description="Helical" evidence="1">
    <location>
        <begin position="158"/>
        <end position="181"/>
    </location>
</feature>
<evidence type="ECO:0000313" key="3">
    <source>
        <dbReference type="Proteomes" id="UP000612746"/>
    </source>
</evidence>
<feature type="transmembrane region" description="Helical" evidence="1">
    <location>
        <begin position="20"/>
        <end position="40"/>
    </location>
</feature>
<evidence type="ECO:0000256" key="1">
    <source>
        <dbReference type="SAM" id="Phobius"/>
    </source>
</evidence>
<comment type="caution">
    <text evidence="2">The sequence shown here is derived from an EMBL/GenBank/DDBJ whole genome shotgun (WGS) entry which is preliminary data.</text>
</comment>
<organism evidence="2 3">
    <name type="scientific">Umbelopsis vinacea</name>
    <dbReference type="NCBI Taxonomy" id="44442"/>
    <lineage>
        <taxon>Eukaryota</taxon>
        <taxon>Fungi</taxon>
        <taxon>Fungi incertae sedis</taxon>
        <taxon>Mucoromycota</taxon>
        <taxon>Mucoromycotina</taxon>
        <taxon>Umbelopsidomycetes</taxon>
        <taxon>Umbelopsidales</taxon>
        <taxon>Umbelopsidaceae</taxon>
        <taxon>Umbelopsis</taxon>
    </lineage>
</organism>
<gene>
    <name evidence="2" type="ORF">INT44_006566</name>
</gene>
<protein>
    <submittedName>
        <fullName evidence="2">Uncharacterized protein</fullName>
    </submittedName>
</protein>
<dbReference type="Proteomes" id="UP000612746">
    <property type="component" value="Unassembled WGS sequence"/>
</dbReference>
<keyword evidence="3" id="KW-1185">Reference proteome</keyword>
<dbReference type="AlphaFoldDB" id="A0A8H7PT58"/>
<feature type="transmembrane region" description="Helical" evidence="1">
    <location>
        <begin position="97"/>
        <end position="117"/>
    </location>
</feature>